<dbReference type="Proteomes" id="UP000029981">
    <property type="component" value="Chromosome 7"/>
</dbReference>
<reference evidence="2 3" key="4">
    <citation type="journal article" date="2011" name="BMC Genomics">
        <title>RNA-Seq improves annotation of protein-coding genes in the cucumber genome.</title>
        <authorList>
            <person name="Li Z."/>
            <person name="Zhang Z."/>
            <person name="Yan P."/>
            <person name="Huang S."/>
            <person name="Fei Z."/>
            <person name="Lin K."/>
        </authorList>
    </citation>
    <scope>NUCLEOTIDE SEQUENCE [LARGE SCALE GENOMIC DNA]</scope>
    <source>
        <strain evidence="3">cv. 9930</strain>
    </source>
</reference>
<evidence type="ECO:0000256" key="1">
    <source>
        <dbReference type="SAM" id="MobiDB-lite"/>
    </source>
</evidence>
<organism evidence="2 3">
    <name type="scientific">Cucumis sativus</name>
    <name type="common">Cucumber</name>
    <dbReference type="NCBI Taxonomy" id="3659"/>
    <lineage>
        <taxon>Eukaryota</taxon>
        <taxon>Viridiplantae</taxon>
        <taxon>Streptophyta</taxon>
        <taxon>Embryophyta</taxon>
        <taxon>Tracheophyta</taxon>
        <taxon>Spermatophyta</taxon>
        <taxon>Magnoliopsida</taxon>
        <taxon>eudicotyledons</taxon>
        <taxon>Gunneridae</taxon>
        <taxon>Pentapetalae</taxon>
        <taxon>rosids</taxon>
        <taxon>fabids</taxon>
        <taxon>Cucurbitales</taxon>
        <taxon>Cucurbitaceae</taxon>
        <taxon>Benincaseae</taxon>
        <taxon>Cucumis</taxon>
    </lineage>
</organism>
<evidence type="ECO:0000313" key="3">
    <source>
        <dbReference type="Proteomes" id="UP000029981"/>
    </source>
</evidence>
<dbReference type="Gramene" id="KGN45510">
    <property type="protein sequence ID" value="KGN45510"/>
    <property type="gene ID" value="Csa_7G450670"/>
</dbReference>
<feature type="region of interest" description="Disordered" evidence="1">
    <location>
        <begin position="32"/>
        <end position="52"/>
    </location>
</feature>
<accession>A0A0A0K754</accession>
<keyword evidence="3" id="KW-1185">Reference proteome</keyword>
<protein>
    <submittedName>
        <fullName evidence="2">Uncharacterized protein</fullName>
    </submittedName>
</protein>
<gene>
    <name evidence="2" type="ORF">Csa_7G450670</name>
</gene>
<sequence length="52" mass="5773">MRDKTTRFLAATPLRPPRQPRIAFDRVLLQPLKPPPVPTENKSPPSSIAVGL</sequence>
<name>A0A0A0K754_CUCSA</name>
<evidence type="ECO:0000313" key="2">
    <source>
        <dbReference type="EMBL" id="KGN45510.1"/>
    </source>
</evidence>
<proteinExistence type="predicted"/>
<dbReference type="AlphaFoldDB" id="A0A0A0K754"/>
<dbReference type="EMBL" id="CM002928">
    <property type="protein sequence ID" value="KGN45510.1"/>
    <property type="molecule type" value="Genomic_DNA"/>
</dbReference>
<reference evidence="2 3" key="2">
    <citation type="journal article" date="2009" name="PLoS ONE">
        <title>An integrated genetic and cytogenetic map of the cucumber genome.</title>
        <authorList>
            <person name="Ren Y."/>
            <person name="Zhang Z."/>
            <person name="Liu J."/>
            <person name="Staub J.E."/>
            <person name="Han Y."/>
            <person name="Cheng Z."/>
            <person name="Li X."/>
            <person name="Lu J."/>
            <person name="Miao H."/>
            <person name="Kang H."/>
            <person name="Xie B."/>
            <person name="Gu X."/>
            <person name="Wang X."/>
            <person name="Du Y."/>
            <person name="Jin W."/>
            <person name="Huang S."/>
        </authorList>
    </citation>
    <scope>NUCLEOTIDE SEQUENCE [LARGE SCALE GENOMIC DNA]</scope>
    <source>
        <strain evidence="3">cv. 9930</strain>
    </source>
</reference>
<reference evidence="2 3" key="1">
    <citation type="journal article" date="2009" name="Nat. Genet.">
        <title>The genome of the cucumber, Cucumis sativus L.</title>
        <authorList>
            <person name="Huang S."/>
            <person name="Li R."/>
            <person name="Zhang Z."/>
            <person name="Li L."/>
            <person name="Gu X."/>
            <person name="Fan W."/>
            <person name="Lucas W.J."/>
            <person name="Wang X."/>
            <person name="Xie B."/>
            <person name="Ni P."/>
            <person name="Ren Y."/>
            <person name="Zhu H."/>
            <person name="Li J."/>
            <person name="Lin K."/>
            <person name="Jin W."/>
            <person name="Fei Z."/>
            <person name="Li G."/>
            <person name="Staub J."/>
            <person name="Kilian A."/>
            <person name="van der Vossen E.A."/>
            <person name="Wu Y."/>
            <person name="Guo J."/>
            <person name="He J."/>
            <person name="Jia Z."/>
            <person name="Ren Y."/>
            <person name="Tian G."/>
            <person name="Lu Y."/>
            <person name="Ruan J."/>
            <person name="Qian W."/>
            <person name="Wang M."/>
            <person name="Huang Q."/>
            <person name="Li B."/>
            <person name="Xuan Z."/>
            <person name="Cao J."/>
            <person name="Asan"/>
            <person name="Wu Z."/>
            <person name="Zhang J."/>
            <person name="Cai Q."/>
            <person name="Bai Y."/>
            <person name="Zhao B."/>
            <person name="Han Y."/>
            <person name="Li Y."/>
            <person name="Li X."/>
            <person name="Wang S."/>
            <person name="Shi Q."/>
            <person name="Liu S."/>
            <person name="Cho W.K."/>
            <person name="Kim J.Y."/>
            <person name="Xu Y."/>
            <person name="Heller-Uszynska K."/>
            <person name="Miao H."/>
            <person name="Cheng Z."/>
            <person name="Zhang S."/>
            <person name="Wu J."/>
            <person name="Yang Y."/>
            <person name="Kang H."/>
            <person name="Li M."/>
            <person name="Liang H."/>
            <person name="Ren X."/>
            <person name="Shi Z."/>
            <person name="Wen M."/>
            <person name="Jian M."/>
            <person name="Yang H."/>
            <person name="Zhang G."/>
            <person name="Yang Z."/>
            <person name="Chen R."/>
            <person name="Liu S."/>
            <person name="Li J."/>
            <person name="Ma L."/>
            <person name="Liu H."/>
            <person name="Zhou Y."/>
            <person name="Zhao J."/>
            <person name="Fang X."/>
            <person name="Li G."/>
            <person name="Fang L."/>
            <person name="Li Y."/>
            <person name="Liu D."/>
            <person name="Zheng H."/>
            <person name="Zhang Y."/>
            <person name="Qin N."/>
            <person name="Li Z."/>
            <person name="Yang G."/>
            <person name="Yang S."/>
            <person name="Bolund L."/>
            <person name="Kristiansen K."/>
            <person name="Zheng H."/>
            <person name="Li S."/>
            <person name="Zhang X."/>
            <person name="Yang H."/>
            <person name="Wang J."/>
            <person name="Sun R."/>
            <person name="Zhang B."/>
            <person name="Jiang S."/>
            <person name="Wang J."/>
            <person name="Du Y."/>
            <person name="Li S."/>
        </authorList>
    </citation>
    <scope>NUCLEOTIDE SEQUENCE [LARGE SCALE GENOMIC DNA]</scope>
    <source>
        <strain evidence="3">cv. 9930</strain>
    </source>
</reference>
<reference evidence="2 3" key="3">
    <citation type="journal article" date="2010" name="BMC Genomics">
        <title>Transcriptome sequencing and comparative analysis of cucumber flowers with different sex types.</title>
        <authorList>
            <person name="Guo S."/>
            <person name="Zheng Y."/>
            <person name="Joung J.G."/>
            <person name="Liu S."/>
            <person name="Zhang Z."/>
            <person name="Crasta O.R."/>
            <person name="Sobral B.W."/>
            <person name="Xu Y."/>
            <person name="Huang S."/>
            <person name="Fei Z."/>
        </authorList>
    </citation>
    <scope>NUCLEOTIDE SEQUENCE [LARGE SCALE GENOMIC DNA]</scope>
    <source>
        <strain evidence="3">cv. 9930</strain>
    </source>
</reference>